<keyword evidence="1" id="KW-0433">Leucine-rich repeat</keyword>
<dbReference type="InterPro" id="IPR044974">
    <property type="entry name" value="Disease_R_plants"/>
</dbReference>
<dbReference type="PANTHER" id="PTHR23155">
    <property type="entry name" value="DISEASE RESISTANCE PROTEIN RP"/>
    <property type="match status" value="1"/>
</dbReference>
<protein>
    <recommendedName>
        <fullName evidence="4">NB-ARC domain-containing protein</fullName>
    </recommendedName>
</protein>
<reference evidence="2" key="1">
    <citation type="submission" date="2023-02" db="EMBL/GenBank/DDBJ databases">
        <title>Genome of toxic invasive species Heracleum sosnowskyi carries increased number of genes despite the absence of recent whole-genome duplications.</title>
        <authorList>
            <person name="Schelkunov M."/>
            <person name="Shtratnikova V."/>
            <person name="Makarenko M."/>
            <person name="Klepikova A."/>
            <person name="Omelchenko D."/>
            <person name="Novikova G."/>
            <person name="Obukhova E."/>
            <person name="Bogdanov V."/>
            <person name="Penin A."/>
            <person name="Logacheva M."/>
        </authorList>
    </citation>
    <scope>NUCLEOTIDE SEQUENCE</scope>
    <source>
        <strain evidence="2">Hsosn_3</strain>
        <tissue evidence="2">Leaf</tissue>
    </source>
</reference>
<dbReference type="PANTHER" id="PTHR23155:SF1193">
    <property type="entry name" value="DISEASE RESISTANCE PROTEIN RPP13-RELATED"/>
    <property type="match status" value="1"/>
</dbReference>
<proteinExistence type="predicted"/>
<dbReference type="Gene3D" id="1.10.8.430">
    <property type="entry name" value="Helical domain of apoptotic protease-activating factors"/>
    <property type="match status" value="1"/>
</dbReference>
<name>A0AAD8N084_9APIA</name>
<dbReference type="GO" id="GO:0043531">
    <property type="term" value="F:ADP binding"/>
    <property type="evidence" value="ECO:0007669"/>
    <property type="project" value="InterPro"/>
</dbReference>
<evidence type="ECO:0000313" key="2">
    <source>
        <dbReference type="EMBL" id="KAK1390123.1"/>
    </source>
</evidence>
<reference evidence="2" key="2">
    <citation type="submission" date="2023-05" db="EMBL/GenBank/DDBJ databases">
        <authorList>
            <person name="Schelkunov M.I."/>
        </authorList>
    </citation>
    <scope>NUCLEOTIDE SEQUENCE</scope>
    <source>
        <strain evidence="2">Hsosn_3</strain>
        <tissue evidence="2">Leaf</tissue>
    </source>
</reference>
<dbReference type="InterPro" id="IPR027417">
    <property type="entry name" value="P-loop_NTPase"/>
</dbReference>
<dbReference type="SUPFAM" id="SSF52540">
    <property type="entry name" value="P-loop containing nucleoside triphosphate hydrolases"/>
    <property type="match status" value="1"/>
</dbReference>
<evidence type="ECO:0008006" key="4">
    <source>
        <dbReference type="Google" id="ProtNLM"/>
    </source>
</evidence>
<dbReference type="AlphaFoldDB" id="A0AAD8N084"/>
<dbReference type="InterPro" id="IPR042197">
    <property type="entry name" value="Apaf_helical"/>
</dbReference>
<dbReference type="GO" id="GO:0098542">
    <property type="term" value="P:defense response to other organism"/>
    <property type="evidence" value="ECO:0007669"/>
    <property type="project" value="TreeGrafter"/>
</dbReference>
<organism evidence="2 3">
    <name type="scientific">Heracleum sosnowskyi</name>
    <dbReference type="NCBI Taxonomy" id="360622"/>
    <lineage>
        <taxon>Eukaryota</taxon>
        <taxon>Viridiplantae</taxon>
        <taxon>Streptophyta</taxon>
        <taxon>Embryophyta</taxon>
        <taxon>Tracheophyta</taxon>
        <taxon>Spermatophyta</taxon>
        <taxon>Magnoliopsida</taxon>
        <taxon>eudicotyledons</taxon>
        <taxon>Gunneridae</taxon>
        <taxon>Pentapetalae</taxon>
        <taxon>asterids</taxon>
        <taxon>campanulids</taxon>
        <taxon>Apiales</taxon>
        <taxon>Apiaceae</taxon>
        <taxon>Apioideae</taxon>
        <taxon>apioid superclade</taxon>
        <taxon>Tordylieae</taxon>
        <taxon>Tordyliinae</taxon>
        <taxon>Heracleum</taxon>
    </lineage>
</organism>
<accession>A0AAD8N084</accession>
<sequence length="227" mass="25395">MEQISDTCNQIIKIISVVGMGGLGNATLVVPKAYHHSLRFLTEKESWDLLWYKIFLKESCPSALIELGEDIARKCDELPLSIAVMAGVLVTNTSTYWWSKVSRDLNSIAKDYEIPAWKLIMFWVAKGFIKFQAAENKLEYGNNLEELEGQLKDLVSKSLVIVSKSSSIGGVKGVLFMMCCVTCVLKKQAREMDLSSIGLYGFPVVIGYLLELRYTALCNKGHDLLKI</sequence>
<evidence type="ECO:0000313" key="3">
    <source>
        <dbReference type="Proteomes" id="UP001237642"/>
    </source>
</evidence>
<comment type="caution">
    <text evidence="2">The sequence shown here is derived from an EMBL/GenBank/DDBJ whole genome shotgun (WGS) entry which is preliminary data.</text>
</comment>
<keyword evidence="3" id="KW-1185">Reference proteome</keyword>
<dbReference type="EMBL" id="JAUIZM010000004">
    <property type="protein sequence ID" value="KAK1390123.1"/>
    <property type="molecule type" value="Genomic_DNA"/>
</dbReference>
<gene>
    <name evidence="2" type="ORF">POM88_018301</name>
</gene>
<evidence type="ECO:0000256" key="1">
    <source>
        <dbReference type="ARBA" id="ARBA00022614"/>
    </source>
</evidence>
<dbReference type="Proteomes" id="UP001237642">
    <property type="component" value="Unassembled WGS sequence"/>
</dbReference>